<comment type="subcellular location">
    <subcellularLocation>
        <location evidence="2 12">Nucleus</location>
    </subcellularLocation>
</comment>
<dbReference type="GO" id="GO:0033698">
    <property type="term" value="C:Rpd3L complex"/>
    <property type="evidence" value="ECO:0007669"/>
    <property type="project" value="UniProtKB-ARBA"/>
</dbReference>
<dbReference type="GO" id="GO:0010628">
    <property type="term" value="P:positive regulation of gene expression"/>
    <property type="evidence" value="ECO:0007669"/>
    <property type="project" value="UniProtKB-ARBA"/>
</dbReference>
<dbReference type="InterPro" id="IPR050422">
    <property type="entry name" value="X-Pro_aminopeptidase_P"/>
</dbReference>
<dbReference type="PANTHER" id="PTHR43763:SF6">
    <property type="entry name" value="XAA-PRO AMINOPEPTIDASE 1"/>
    <property type="match status" value="1"/>
</dbReference>
<evidence type="ECO:0000256" key="12">
    <source>
        <dbReference type="PROSITE-ProRule" id="PRU00810"/>
    </source>
</evidence>
<evidence type="ECO:0000256" key="9">
    <source>
        <dbReference type="ARBA" id="ARBA00023163"/>
    </source>
</evidence>
<keyword evidence="5 13" id="KW-0479">Metal-binding</keyword>
<keyword evidence="6" id="KW-0677">Repeat</keyword>
<dbReference type="Pfam" id="PF02671">
    <property type="entry name" value="PAH"/>
    <property type="match status" value="3"/>
</dbReference>
<evidence type="ECO:0000256" key="14">
    <source>
        <dbReference type="SAM" id="MobiDB-lite"/>
    </source>
</evidence>
<dbReference type="InterPro" id="IPR000587">
    <property type="entry name" value="Creatinase_N"/>
</dbReference>
<dbReference type="PROSITE" id="PS00491">
    <property type="entry name" value="PROLINE_PEPTIDASE"/>
    <property type="match status" value="1"/>
</dbReference>
<dbReference type="GO" id="GO:0006355">
    <property type="term" value="P:regulation of DNA-templated transcription"/>
    <property type="evidence" value="ECO:0007669"/>
    <property type="project" value="InterPro"/>
</dbReference>
<protein>
    <recommendedName>
        <fullName evidence="15">Histone deacetylase interacting domain-containing protein</fullName>
    </recommendedName>
</protein>
<feature type="compositionally biased region" description="Pro residues" evidence="14">
    <location>
        <begin position="1"/>
        <end position="10"/>
    </location>
</feature>
<dbReference type="InterPro" id="IPR033740">
    <property type="entry name" value="Pept_M24B"/>
</dbReference>
<dbReference type="SUPFAM" id="SSF55920">
    <property type="entry name" value="Creatinase/aminopeptidase"/>
    <property type="match status" value="1"/>
</dbReference>
<dbReference type="OrthoDB" id="10265969at2759"/>
<dbReference type="PANTHER" id="PTHR43763">
    <property type="entry name" value="XAA-PRO AMINOPEPTIDASE 1"/>
    <property type="match status" value="1"/>
</dbReference>
<feature type="compositionally biased region" description="Acidic residues" evidence="14">
    <location>
        <begin position="910"/>
        <end position="935"/>
    </location>
</feature>
<dbReference type="Proteomes" id="UP000603453">
    <property type="component" value="Unassembled WGS sequence"/>
</dbReference>
<dbReference type="InterPro" id="IPR013194">
    <property type="entry name" value="HDAC_interact_dom"/>
</dbReference>
<reference evidence="16" key="1">
    <citation type="submission" date="2020-12" db="EMBL/GenBank/DDBJ databases">
        <title>Metabolic potential, ecology and presence of endohyphal bacteria is reflected in genomic diversity of Mucoromycotina.</title>
        <authorList>
            <person name="Muszewska A."/>
            <person name="Okrasinska A."/>
            <person name="Steczkiewicz K."/>
            <person name="Drgas O."/>
            <person name="Orlowska M."/>
            <person name="Perlinska-Lenart U."/>
            <person name="Aleksandrzak-Piekarczyk T."/>
            <person name="Szatraj K."/>
            <person name="Zielenkiewicz U."/>
            <person name="Pilsyk S."/>
            <person name="Malc E."/>
            <person name="Mieczkowski P."/>
            <person name="Kruszewska J.S."/>
            <person name="Biernat P."/>
            <person name="Pawlowska J."/>
        </authorList>
    </citation>
    <scope>NUCLEOTIDE SEQUENCE</scope>
    <source>
        <strain evidence="16">WA0000017839</strain>
    </source>
</reference>
<dbReference type="GO" id="GO:0005737">
    <property type="term" value="C:cytoplasm"/>
    <property type="evidence" value="ECO:0007669"/>
    <property type="project" value="UniProtKB-ARBA"/>
</dbReference>
<feature type="compositionally biased region" description="Polar residues" evidence="14">
    <location>
        <begin position="387"/>
        <end position="397"/>
    </location>
</feature>
<evidence type="ECO:0000256" key="11">
    <source>
        <dbReference type="ARBA" id="ARBA00023242"/>
    </source>
</evidence>
<name>A0A8H7RE54_9FUNG</name>
<dbReference type="PROSITE" id="PS51477">
    <property type="entry name" value="PAH"/>
    <property type="match status" value="3"/>
</dbReference>
<dbReference type="InterPro" id="IPR036600">
    <property type="entry name" value="PAH_sf"/>
</dbReference>
<keyword evidence="17" id="KW-1185">Reference proteome</keyword>
<feature type="compositionally biased region" description="Polar residues" evidence="14">
    <location>
        <begin position="13"/>
        <end position="24"/>
    </location>
</feature>
<feature type="region of interest" description="Disordered" evidence="14">
    <location>
        <begin position="170"/>
        <end position="190"/>
    </location>
</feature>
<dbReference type="InterPro" id="IPR031693">
    <property type="entry name" value="Sin3_C"/>
</dbReference>
<evidence type="ECO:0000256" key="6">
    <source>
        <dbReference type="ARBA" id="ARBA00022737"/>
    </source>
</evidence>
<feature type="compositionally biased region" description="Low complexity" evidence="14">
    <location>
        <begin position="349"/>
        <end position="360"/>
    </location>
</feature>
<dbReference type="InterPro" id="IPR001131">
    <property type="entry name" value="Peptidase_M24B_aminopep-P_CS"/>
</dbReference>
<dbReference type="Gene3D" id="1.20.1160.11">
    <property type="entry name" value="Paired amphipathic helix"/>
    <property type="match status" value="3"/>
</dbReference>
<comment type="cofactor">
    <cofactor evidence="1">
        <name>Mn(2+)</name>
        <dbReference type="ChEBI" id="CHEBI:29035"/>
    </cofactor>
</comment>
<evidence type="ECO:0000256" key="4">
    <source>
        <dbReference type="ARBA" id="ARBA00022491"/>
    </source>
</evidence>
<dbReference type="SUPFAM" id="SSF47762">
    <property type="entry name" value="PAH2 domain"/>
    <property type="match status" value="3"/>
</dbReference>
<dbReference type="Pfam" id="PF16189">
    <property type="entry name" value="Creatinase_N_2"/>
    <property type="match status" value="1"/>
</dbReference>
<keyword evidence="4" id="KW-0678">Repressor</keyword>
<feature type="region of interest" description="Disordered" evidence="14">
    <location>
        <begin position="1"/>
        <end position="124"/>
    </location>
</feature>
<dbReference type="Gene3D" id="3.90.230.10">
    <property type="entry name" value="Creatinase/methionine aminopeptidase superfamily"/>
    <property type="match status" value="1"/>
</dbReference>
<comment type="caution">
    <text evidence="16">The sequence shown here is derived from an EMBL/GenBank/DDBJ whole genome shotgun (WGS) entry which is preliminary data.</text>
</comment>
<feature type="region of interest" description="Disordered" evidence="14">
    <location>
        <begin position="310"/>
        <end position="401"/>
    </location>
</feature>
<dbReference type="Pfam" id="PF01321">
    <property type="entry name" value="Creatinase_N"/>
    <property type="match status" value="1"/>
</dbReference>
<dbReference type="InterPro" id="IPR000994">
    <property type="entry name" value="Pept_M24"/>
</dbReference>
<feature type="compositionally biased region" description="Pro residues" evidence="14">
    <location>
        <begin position="339"/>
        <end position="348"/>
    </location>
</feature>
<evidence type="ECO:0000259" key="15">
    <source>
        <dbReference type="SMART" id="SM00761"/>
    </source>
</evidence>
<feature type="compositionally biased region" description="Low complexity" evidence="14">
    <location>
        <begin position="103"/>
        <end position="115"/>
    </location>
</feature>
<dbReference type="InterPro" id="IPR032416">
    <property type="entry name" value="Peptidase_M24_C"/>
</dbReference>
<dbReference type="GO" id="GO:0070006">
    <property type="term" value="F:metalloaminopeptidase activity"/>
    <property type="evidence" value="ECO:0007669"/>
    <property type="project" value="InterPro"/>
</dbReference>
<feature type="compositionally biased region" description="Polar residues" evidence="14">
    <location>
        <begin position="319"/>
        <end position="329"/>
    </location>
</feature>
<dbReference type="InterPro" id="IPR036005">
    <property type="entry name" value="Creatinase/aminopeptidase-like"/>
</dbReference>
<dbReference type="SUPFAM" id="SSF53092">
    <property type="entry name" value="Creatinase/prolidase N-terminal domain"/>
    <property type="match status" value="1"/>
</dbReference>
<dbReference type="FunFam" id="1.20.1160.11:FF:000001">
    <property type="entry name" value="Paired amphipathic helix protein Sin3"/>
    <property type="match status" value="1"/>
</dbReference>
<dbReference type="FunFam" id="3.40.350.10:FF:000003">
    <property type="entry name" value="Xaa-pro aminopeptidase P"/>
    <property type="match status" value="1"/>
</dbReference>
<evidence type="ECO:0000256" key="10">
    <source>
        <dbReference type="ARBA" id="ARBA00023211"/>
    </source>
</evidence>
<evidence type="ECO:0000256" key="3">
    <source>
        <dbReference type="ARBA" id="ARBA00008766"/>
    </source>
</evidence>
<evidence type="ECO:0000256" key="2">
    <source>
        <dbReference type="ARBA" id="ARBA00004123"/>
    </source>
</evidence>
<keyword evidence="11 12" id="KW-0539">Nucleus</keyword>
<dbReference type="CDD" id="cd01085">
    <property type="entry name" value="APP"/>
    <property type="match status" value="1"/>
</dbReference>
<evidence type="ECO:0000256" key="13">
    <source>
        <dbReference type="RuleBase" id="RU000590"/>
    </source>
</evidence>
<proteinExistence type="inferred from homology"/>
<dbReference type="SMART" id="SM00761">
    <property type="entry name" value="HDAC_interact"/>
    <property type="match status" value="1"/>
</dbReference>
<gene>
    <name evidence="16" type="ORF">INT47_007794</name>
</gene>
<dbReference type="InterPro" id="IPR003822">
    <property type="entry name" value="PAH"/>
</dbReference>
<feature type="compositionally biased region" description="Polar residues" evidence="14">
    <location>
        <begin position="361"/>
        <end position="376"/>
    </location>
</feature>
<feature type="compositionally biased region" description="Polar residues" evidence="14">
    <location>
        <begin position="52"/>
        <end position="64"/>
    </location>
</feature>
<accession>A0A8H7RE54</accession>
<feature type="domain" description="Histone deacetylase interacting" evidence="15">
    <location>
        <begin position="618"/>
        <end position="719"/>
    </location>
</feature>
<keyword evidence="10" id="KW-0464">Manganese</keyword>
<organism evidence="16 17">
    <name type="scientific">Mucor saturninus</name>
    <dbReference type="NCBI Taxonomy" id="64648"/>
    <lineage>
        <taxon>Eukaryota</taxon>
        <taxon>Fungi</taxon>
        <taxon>Fungi incertae sedis</taxon>
        <taxon>Mucoromycota</taxon>
        <taxon>Mucoromycotina</taxon>
        <taxon>Mucoromycetes</taxon>
        <taxon>Mucorales</taxon>
        <taxon>Mucorineae</taxon>
        <taxon>Mucoraceae</taxon>
        <taxon>Mucor</taxon>
    </lineage>
</organism>
<dbReference type="FunFam" id="1.20.1160.11:FF:000002">
    <property type="entry name" value="Paired amphipathic helix protein SIN3"/>
    <property type="match status" value="1"/>
</dbReference>
<dbReference type="Gene3D" id="3.40.350.10">
    <property type="entry name" value="Creatinase/prolidase N-terminal domain"/>
    <property type="match status" value="2"/>
</dbReference>
<feature type="compositionally biased region" description="Polar residues" evidence="14">
    <location>
        <begin position="952"/>
        <end position="963"/>
    </location>
</feature>
<dbReference type="Pfam" id="PF16879">
    <property type="entry name" value="Sin3a_C"/>
    <property type="match status" value="1"/>
</dbReference>
<keyword evidence="7" id="KW-0378">Hydrolase</keyword>
<feature type="compositionally biased region" description="Low complexity" evidence="14">
    <location>
        <begin position="25"/>
        <end position="37"/>
    </location>
</feature>
<feature type="compositionally biased region" description="Pro residues" evidence="14">
    <location>
        <begin position="170"/>
        <end position="182"/>
    </location>
</feature>
<sequence length="1949" mass="220125">MATDPPPSPSRPLVNSTEVSSPGPYNNNYTAVTTNNTPRLSESSPYHVRRNSVGSNQQTTNTLNHVRRTSNSPPPTANLSAMPTYHRPRTPVNAQSDISSIRAPATTATMTNPTTPSAPPPPPLPVTPTEATASVVEVPEEKVTTTTMASAVKSPAVTVPAVTIPPPAATPAAVAPPPPPPASSTASANGYRPLNVKDALTYLDQVKVKFADQPEVYNRFLDIMKEFKSQAIDTPGVIERVSTLFRGHPMLIFGFNTFLPPGYRIECSTDDHARDIIKVTTPSGTTSTTSGEPLNLQSETTNNHVIESSRYYNHPQHPPSYNNFRSNNGPLPPISSYHAPPPPPPSSAPPLSSSTTASASMQNSVPPLTRPSQGGRSHSPPLPPPSQTAAGENNNGGTRRAPVEFNHAINYVNKIKNRFSNDPETYKQFLEILQTYQKEQKPIQEVYAQVQILFNGANDLLAEFKQFLPDTSQPQPIDFLSQKAKLLKKRSLSGLPKQPKRPKTHHKMMDHTVSDIRRSPIIAPNDDIRPLVSADEAEFFERVKKYIGNKTTYHAFLRLLNLFSQQIFDANMLIEKCESFLGGQKDLYDQLKKLVGYDGKDIVIENLPAALVKPDLAFCDEYGPSYRSVPKAWQSQSCSGRDALCWEVLNDAYASHPTWASEDGGFVASKKNIFEEALHRVEEERYDYDLNIEANLNTISLLEPIAKKISLMSEEEKNAFKLPPGLGGPSKTIYQRIIKKIYGKEQGAGVIEMLHTNPAQSVPVVLKRLKQKDEEWKRSQREWNKVWREVEIKNYYKALDYQGVIFKANDRKTMSVKYLVTEIKSIHLDQDKRPNHLANIEPQFAFEFKNKKIFKDVTRVLYSYFERQTMYGIEDCEVMKAFIEMFLPVYFDVPDVLPEISLDQQSTDMNIDEDEDMVDEDEVMDEDDDDEDDDTQNSYDSSTDTSRSTRRGGNNYTRSTNGRRSPRHKPNDDDHQRLLKDVLTKTMKPSALEKMTEVKKEVIPLEIEEEDEEPSKDHKIYNLFGNTTFYCFFRLFQKCYERLNKMKQLDREYRMDPEKTKLMNKAALELNITTATFNSIEMDFKYGYYNALLKLIDRFFDDELDQHVFEECARYIFGTKAYIMFTIDKLMLSIMRQLHQIVTEPKAQELLSFFKKNHEHEKGSPELTQAYRLEVAEALGADDNLYNLAFDTCSRTLSIQLLGKDDETFELNDSDGYTNYVANYVDWEHETPGVDRKAMEKQFLKRNLMQCNSEDKDAVNRPDLQYKICANTYHMFYVIGTEDVFYRTTKQDATTDVSRKDAFKLWLDKGKDQSELENKARALYSLQNALPYFFAFHFPNTTKMTVHTGERLKALRALFHTEHQDVDAFLIPSEDAHQSEYAAESDLRRQWISGFSGSAGFAIVSNNEAALFTDGRYFLQAGEQLDDNWVLMKQGLPGVPTWQEYLVTRLPAGSRIGLDATLTTVADAHDLQTRLDTVNSTLVPVVHNLVDLAWGNERPTPPHDKVFVHPIEYSGESHEAKLEKVRQHLKEKDQFGVIVSALDEIAWLFNLRGSDVDCNPVFYSYAIVTQENTTLYINAEKLTEAVREHLHGIHLKPYDAIFSDLASFKEHLVSLPQKFLIDGSTSLAIEAAVGSDNVVDERSFINDAKAIKNEQELKGMRDCHIRDGAALVQYFAWLEKELLAGTQLDEVQAGDYLEKLRASQQDFVGLSFPTISSTGPNGAIIHYEPERGNCKVIDPNQIYLCDSGAQYKDGTTDVTRTLHFGTPTQYEKMCFTAVLQGHIGLDTAVFPIGTTGYLLDPFARMPLWKQGLDYRHGTGHGVGSFLNVHEGPHGIGVRPPYNNTPLAVGMTVTDEPGYYEDGKFGIRIENVLIIRKENTPHNFGDRDYLGFEHVTIAPIGLNLIDETMLSPAEKKWVNDYHNECVEKLSPLIASDPVAVAWLKKETRPL</sequence>
<dbReference type="EMBL" id="JAEPRD010000018">
    <property type="protein sequence ID" value="KAG2208695.1"/>
    <property type="molecule type" value="Genomic_DNA"/>
</dbReference>
<evidence type="ECO:0000313" key="16">
    <source>
        <dbReference type="EMBL" id="KAG2208695.1"/>
    </source>
</evidence>
<keyword evidence="9" id="KW-0804">Transcription</keyword>
<dbReference type="Pfam" id="PF00557">
    <property type="entry name" value="Peptidase_M24"/>
    <property type="match status" value="1"/>
</dbReference>
<evidence type="ECO:0000313" key="17">
    <source>
        <dbReference type="Proteomes" id="UP000603453"/>
    </source>
</evidence>
<feature type="region of interest" description="Disordered" evidence="14">
    <location>
        <begin position="902"/>
        <end position="977"/>
    </location>
</feature>
<dbReference type="GO" id="GO:0046872">
    <property type="term" value="F:metal ion binding"/>
    <property type="evidence" value="ECO:0007669"/>
    <property type="project" value="UniProtKB-KW"/>
</dbReference>
<dbReference type="FunFam" id="3.90.230.10:FF:000007">
    <property type="entry name" value="Xaa-Pro aminopeptidase P"/>
    <property type="match status" value="1"/>
</dbReference>
<dbReference type="FunFam" id="1.20.1160.11:FF:000003">
    <property type="entry name" value="Paired amphipathic helix SIN3-like protein"/>
    <property type="match status" value="1"/>
</dbReference>
<dbReference type="Pfam" id="PF08295">
    <property type="entry name" value="Sin3_corepress"/>
    <property type="match status" value="1"/>
</dbReference>
<evidence type="ECO:0000256" key="7">
    <source>
        <dbReference type="ARBA" id="ARBA00022801"/>
    </source>
</evidence>
<evidence type="ECO:0000256" key="8">
    <source>
        <dbReference type="ARBA" id="ARBA00023015"/>
    </source>
</evidence>
<dbReference type="InterPro" id="IPR029149">
    <property type="entry name" value="Creatin/AminoP/Spt16_N"/>
</dbReference>
<keyword evidence="8" id="KW-0805">Transcription regulation</keyword>
<evidence type="ECO:0000256" key="5">
    <source>
        <dbReference type="ARBA" id="ARBA00022723"/>
    </source>
</evidence>
<dbReference type="Pfam" id="PF16188">
    <property type="entry name" value="Peptidase_M24_C"/>
    <property type="match status" value="1"/>
</dbReference>
<comment type="similarity">
    <text evidence="3 13">Belongs to the peptidase M24B family.</text>
</comment>
<evidence type="ECO:0000256" key="1">
    <source>
        <dbReference type="ARBA" id="ARBA00001936"/>
    </source>
</evidence>